<dbReference type="Pfam" id="PF13515">
    <property type="entry name" value="FUSC_2"/>
    <property type="match status" value="1"/>
</dbReference>
<organism evidence="10 11">
    <name type="scientific">Telmatospirillum siberiense</name>
    <dbReference type="NCBI Taxonomy" id="382514"/>
    <lineage>
        <taxon>Bacteria</taxon>
        <taxon>Pseudomonadati</taxon>
        <taxon>Pseudomonadota</taxon>
        <taxon>Alphaproteobacteria</taxon>
        <taxon>Rhodospirillales</taxon>
        <taxon>Rhodospirillaceae</taxon>
        <taxon>Telmatospirillum</taxon>
    </lineage>
</organism>
<protein>
    <submittedName>
        <fullName evidence="10">TIGR01666 family membrane protein</fullName>
    </submittedName>
</protein>
<dbReference type="GO" id="GO:0005886">
    <property type="term" value="C:plasma membrane"/>
    <property type="evidence" value="ECO:0007669"/>
    <property type="project" value="UniProtKB-SubCell"/>
</dbReference>
<dbReference type="InterPro" id="IPR010020">
    <property type="entry name" value="Integral_membrane_YCCS_YHJK"/>
</dbReference>
<evidence type="ECO:0000256" key="2">
    <source>
        <dbReference type="ARBA" id="ARBA00022475"/>
    </source>
</evidence>
<dbReference type="PANTHER" id="PTHR30509:SF8">
    <property type="entry name" value="INNER MEMBRANE PROTEIN YCCS"/>
    <property type="match status" value="1"/>
</dbReference>
<keyword evidence="3 7" id="KW-0812">Transmembrane</keyword>
<dbReference type="OrthoDB" id="7491335at2"/>
<keyword evidence="2" id="KW-1003">Cell membrane</keyword>
<feature type="transmembrane region" description="Helical" evidence="7">
    <location>
        <begin position="443"/>
        <end position="463"/>
    </location>
</feature>
<keyword evidence="4 7" id="KW-1133">Transmembrane helix</keyword>
<comment type="similarity">
    <text evidence="6">Belongs to the YccS/YhfK family.</text>
</comment>
<feature type="transmembrane region" description="Helical" evidence="7">
    <location>
        <begin position="514"/>
        <end position="536"/>
    </location>
</feature>
<feature type="domain" description="Integral membrane bound transporter" evidence="9">
    <location>
        <begin position="412"/>
        <end position="528"/>
    </location>
</feature>
<accession>A0A2N3PR58</accession>
<dbReference type="InterPro" id="IPR049453">
    <property type="entry name" value="Memb_transporter_dom"/>
</dbReference>
<feature type="transmembrane region" description="Helical" evidence="7">
    <location>
        <begin position="469"/>
        <end position="484"/>
    </location>
</feature>
<feature type="transmembrane region" description="Helical" evidence="7">
    <location>
        <begin position="44"/>
        <end position="61"/>
    </location>
</feature>
<evidence type="ECO:0000256" key="7">
    <source>
        <dbReference type="SAM" id="Phobius"/>
    </source>
</evidence>
<dbReference type="NCBIfam" id="TIGR01666">
    <property type="entry name" value="YCCS"/>
    <property type="match status" value="1"/>
</dbReference>
<feature type="transmembrane region" description="Helical" evidence="7">
    <location>
        <begin position="149"/>
        <end position="168"/>
    </location>
</feature>
<feature type="transmembrane region" description="Helical" evidence="7">
    <location>
        <begin position="119"/>
        <end position="137"/>
    </location>
</feature>
<dbReference type="RefSeq" id="WP_101252362.1">
    <property type="nucleotide sequence ID" value="NZ_PIUM01000026.1"/>
</dbReference>
<feature type="transmembrane region" description="Helical" evidence="7">
    <location>
        <begin position="489"/>
        <end position="508"/>
    </location>
</feature>
<dbReference type="NCBIfam" id="TIGR01667">
    <property type="entry name" value="YCCS_YHFK"/>
    <property type="match status" value="1"/>
</dbReference>
<evidence type="ECO:0000313" key="11">
    <source>
        <dbReference type="Proteomes" id="UP000233293"/>
    </source>
</evidence>
<evidence type="ECO:0000259" key="8">
    <source>
        <dbReference type="Pfam" id="PF12805"/>
    </source>
</evidence>
<reference evidence="11" key="1">
    <citation type="submission" date="2017-12" db="EMBL/GenBank/DDBJ databases">
        <title>Draft genome sequence of Telmatospirillum siberiense 26-4b1T, an acidotolerant peatland alphaproteobacterium potentially involved in sulfur cycling.</title>
        <authorList>
            <person name="Hausmann B."/>
            <person name="Pjevac P."/>
            <person name="Schreck K."/>
            <person name="Herbold C.W."/>
            <person name="Daims H."/>
            <person name="Wagner M."/>
            <person name="Pester M."/>
            <person name="Loy A."/>
        </authorList>
    </citation>
    <scope>NUCLEOTIDE SEQUENCE [LARGE SCALE GENOMIC DNA]</scope>
    <source>
        <strain evidence="11">26-4b1</strain>
    </source>
</reference>
<dbReference type="Proteomes" id="UP000233293">
    <property type="component" value="Unassembled WGS sequence"/>
</dbReference>
<dbReference type="PANTHER" id="PTHR30509">
    <property type="entry name" value="P-HYDROXYBENZOIC ACID EFFLUX PUMP SUBUNIT-RELATED"/>
    <property type="match status" value="1"/>
</dbReference>
<evidence type="ECO:0000256" key="3">
    <source>
        <dbReference type="ARBA" id="ARBA00022692"/>
    </source>
</evidence>
<gene>
    <name evidence="10" type="primary">yccS</name>
    <name evidence="10" type="ORF">CWS72_19770</name>
</gene>
<dbReference type="InterPro" id="IPR010019">
    <property type="entry name" value="Integral_membrane_YccS"/>
</dbReference>
<comment type="caution">
    <text evidence="10">The sequence shown here is derived from an EMBL/GenBank/DDBJ whole genome shotgun (WGS) entry which is preliminary data.</text>
</comment>
<feature type="transmembrane region" description="Helical" evidence="7">
    <location>
        <begin position="68"/>
        <end position="85"/>
    </location>
</feature>
<evidence type="ECO:0000313" key="10">
    <source>
        <dbReference type="EMBL" id="PKU22889.1"/>
    </source>
</evidence>
<dbReference type="AlphaFoldDB" id="A0A2N3PR58"/>
<evidence type="ECO:0000256" key="6">
    <source>
        <dbReference type="ARBA" id="ARBA00043993"/>
    </source>
</evidence>
<dbReference type="InterPro" id="IPR032692">
    <property type="entry name" value="YccS_N"/>
</dbReference>
<proteinExistence type="inferred from homology"/>
<evidence type="ECO:0000256" key="5">
    <source>
        <dbReference type="ARBA" id="ARBA00023136"/>
    </source>
</evidence>
<evidence type="ECO:0000256" key="4">
    <source>
        <dbReference type="ARBA" id="ARBA00022989"/>
    </source>
</evidence>
<keyword evidence="11" id="KW-1185">Reference proteome</keyword>
<evidence type="ECO:0000259" key="9">
    <source>
        <dbReference type="Pfam" id="PF13515"/>
    </source>
</evidence>
<feature type="transmembrane region" description="Helical" evidence="7">
    <location>
        <begin position="420"/>
        <end position="436"/>
    </location>
</feature>
<evidence type="ECO:0000256" key="1">
    <source>
        <dbReference type="ARBA" id="ARBA00004651"/>
    </source>
</evidence>
<feature type="domain" description="Integral membrane protein YccS N-terminal" evidence="8">
    <location>
        <begin position="72"/>
        <end position="352"/>
    </location>
</feature>
<dbReference type="Pfam" id="PF12805">
    <property type="entry name" value="FUSC-like"/>
    <property type="match status" value="1"/>
</dbReference>
<comment type="subcellular location">
    <subcellularLocation>
        <location evidence="1">Cell membrane</location>
        <topology evidence="1">Multi-pass membrane protein</topology>
    </subcellularLocation>
</comment>
<name>A0A2N3PR58_9PROT</name>
<sequence>MTPPSFFRSLQRLWALEKFSYSLRVFIALSGAMGACWLLDRISLIIPFFLGIIAAALAETDDSWRGRLKATLLTLVLFAVSSFIVELLTPYPALFTCGIVLSTFTFSMFGALGERYATIAQAALILAVYTMLGLEQAAAPQDLWHEPMLLTIGAAWYGLLSVLWHALFANQPVQQGLAGLFEQLGGYMEAKSTLFEPSRQLDVGAERVALARQNGKVVIALNQVKELIRSRLRDGHAAPGLDRSLALFFLAQDIHERASSSHYPYDEFAAAFFHSDVMFRCQRLLRRQGEACRALGRAIRFGEPFSDGDSRQALADLQDSFSYLGARDEPAQRALLRSLGDLVGNLTALEQALAGAKDPGSLAVGRDNSLFDGSPHSVRDAWERIRRQITPSSPVFRHALRLTLALAAGYGVKYLIHPTLGYWILLTTLFVCLPNYASTRQRLWERIFGTVLGLVAGWASITLFPEPEIQRLIAVAAGVAFFLYRSNRYILATGAITLMVVCCFNQVVDGYAIIWPRLTDTLLGSLISGLAVFFILPDWQGRRLHKEVAATLRANAGYLREIIRQYSSGKSDDLAYRLARRNAHAADAALSGTLSNMLQEPGRFSKDAESCLRNLVMSHTLLGYLSALGAHRDNQSIHLEDERVVGRAAEHIARILDDIAGDLDARRPVAPVADGDPRVVEDLESMGAAEPNDDRSRLLRTQLSLIGRQLAPIRALAAQFQQNVSEQR</sequence>
<dbReference type="EMBL" id="PIUM01000026">
    <property type="protein sequence ID" value="PKU22889.1"/>
    <property type="molecule type" value="Genomic_DNA"/>
</dbReference>
<keyword evidence="5 7" id="KW-0472">Membrane</keyword>